<gene>
    <name evidence="1" type="ORF">O0S08_02760</name>
</gene>
<keyword evidence="2" id="KW-1185">Reference proteome</keyword>
<evidence type="ECO:0000313" key="2">
    <source>
        <dbReference type="Proteomes" id="UP001164459"/>
    </source>
</evidence>
<dbReference type="RefSeq" id="WP_269037390.1">
    <property type="nucleotide sequence ID" value="NZ_CP114040.1"/>
</dbReference>
<dbReference type="EMBL" id="CP114040">
    <property type="protein sequence ID" value="WAS95058.1"/>
    <property type="molecule type" value="Genomic_DNA"/>
</dbReference>
<proteinExistence type="predicted"/>
<protein>
    <recommendedName>
        <fullName evidence="3">WG repeat-containing protein</fullName>
    </recommendedName>
</protein>
<name>A0ABY7H7A7_9BACT</name>
<accession>A0ABY7H7A7</accession>
<reference evidence="1" key="1">
    <citation type="submission" date="2022-11" db="EMBL/GenBank/DDBJ databases">
        <title>Minimal conservation of predation-associated metabolite biosynthetic gene clusters underscores biosynthetic potential of Myxococcota including descriptions for ten novel species: Archangium lansinium sp. nov., Myxococcus landrumus sp. nov., Nannocystis bai.</title>
        <authorList>
            <person name="Ahearne A."/>
            <person name="Stevens C."/>
            <person name="Dowd S."/>
        </authorList>
    </citation>
    <scope>NUCLEOTIDE SEQUENCE</scope>
    <source>
        <strain evidence="1">Fl3</strain>
    </source>
</reference>
<evidence type="ECO:0000313" key="1">
    <source>
        <dbReference type="EMBL" id="WAS95058.1"/>
    </source>
</evidence>
<dbReference type="Proteomes" id="UP001164459">
    <property type="component" value="Chromosome"/>
</dbReference>
<evidence type="ECO:0008006" key="3">
    <source>
        <dbReference type="Google" id="ProtNLM"/>
    </source>
</evidence>
<organism evidence="1 2">
    <name type="scientific">Nannocystis punicea</name>
    <dbReference type="NCBI Taxonomy" id="2995304"/>
    <lineage>
        <taxon>Bacteria</taxon>
        <taxon>Pseudomonadati</taxon>
        <taxon>Myxococcota</taxon>
        <taxon>Polyangia</taxon>
        <taxon>Nannocystales</taxon>
        <taxon>Nannocystaceae</taxon>
        <taxon>Nannocystis</taxon>
    </lineage>
</organism>
<sequence length="130" mass="14877">MTVRNSSGSYLHLTHDLAPAYAAGWRYAGDFRHGIAVVQGEDGRSTHIDRDGHLVHGRWFNDLDVFHKGFARARDSRGWMHVDRSGEPLYSRRFAAVEPFYNGQARVEHHDGDREIIDEHGDMVLVLRPK</sequence>